<keyword evidence="6" id="KW-0482">Metalloprotease</keyword>
<dbReference type="Gene3D" id="3.40.630.10">
    <property type="entry name" value="Zn peptidases"/>
    <property type="match status" value="1"/>
</dbReference>
<dbReference type="SUPFAM" id="SSF53187">
    <property type="entry name" value="Zn-dependent exopeptidases"/>
    <property type="match status" value="1"/>
</dbReference>
<sequence>MTVTSVLMSTVPASAQAAPGTKTGAEASALPSGRTDYRSLADYETDLAELARRHPRLVKPITLPERTHEGRVVRGVEITENAAGRDGKPVLLVVGMHHGNEWPSGEVTMEFGLDLVRNYGRDRQITGLLDKTRIVLVPIVNVDGFVKNTRRNANNVDMNRNYGFGWGESPPYQGAAPWSEPETRNVRDLISTRQVTTFLTMHTCLANMLYPPLQHKAGLPQDIGAFRSFADAMGTQNGYYHTTSADDYETSGEVIDWSYYATRGLGVTVEVCTTPLTLPRTFQSLVVDQYLGTNGFEGKGVRGSFVTALQQAADREAHSVITGKAARGAVLRITKDFPLWTNPVAQPDGTTRPLAFDNHLTSTMEVSDRSGHFTWDVNPSLRPVPPYQADGVHTEHPGFVQESWTLTCARPDGTVLQTAKVRVDRGEHERIDLKQCRERFHPKAEH</sequence>
<keyword evidence="4" id="KW-0378">Hydrolase</keyword>
<keyword evidence="5" id="KW-0862">Zinc</keyword>
<evidence type="ECO:0000313" key="11">
    <source>
        <dbReference type="Proteomes" id="UP000805614"/>
    </source>
</evidence>
<evidence type="ECO:0000256" key="2">
    <source>
        <dbReference type="ARBA" id="ARBA00005988"/>
    </source>
</evidence>
<feature type="region of interest" description="Disordered" evidence="8">
    <location>
        <begin position="1"/>
        <end position="32"/>
    </location>
</feature>
<reference evidence="10 11" key="1">
    <citation type="submission" date="2020-06" db="EMBL/GenBank/DDBJ databases">
        <title>Actinomadura xiongansis sp. nov., isolated from soil of Baiyangdian.</title>
        <authorList>
            <person name="Zhang X."/>
        </authorList>
    </citation>
    <scope>NUCLEOTIDE SEQUENCE [LARGE SCALE GENOMIC DNA]</scope>
    <source>
        <strain evidence="10 11">HBUM206468</strain>
    </source>
</reference>
<dbReference type="EMBL" id="JABVEC010000022">
    <property type="protein sequence ID" value="MBC6468881.1"/>
    <property type="molecule type" value="Genomic_DNA"/>
</dbReference>
<evidence type="ECO:0000256" key="8">
    <source>
        <dbReference type="SAM" id="MobiDB-lite"/>
    </source>
</evidence>
<dbReference type="Pfam" id="PF00246">
    <property type="entry name" value="Peptidase_M14"/>
    <property type="match status" value="1"/>
</dbReference>
<feature type="domain" description="Peptidase M14" evidence="9">
    <location>
        <begin position="36"/>
        <end position="292"/>
    </location>
</feature>
<comment type="similarity">
    <text evidence="2 7">Belongs to the peptidase M14 family.</text>
</comment>
<dbReference type="PANTHER" id="PTHR11705:SF143">
    <property type="entry name" value="SLL0236 PROTEIN"/>
    <property type="match status" value="1"/>
</dbReference>
<organism evidence="10 11">
    <name type="scientific">Actinomadura alba</name>
    <dbReference type="NCBI Taxonomy" id="406431"/>
    <lineage>
        <taxon>Bacteria</taxon>
        <taxon>Bacillati</taxon>
        <taxon>Actinomycetota</taxon>
        <taxon>Actinomycetes</taxon>
        <taxon>Streptosporangiales</taxon>
        <taxon>Thermomonosporaceae</taxon>
        <taxon>Actinomadura</taxon>
    </lineage>
</organism>
<dbReference type="PROSITE" id="PS52035">
    <property type="entry name" value="PEPTIDASE_M14"/>
    <property type="match status" value="1"/>
</dbReference>
<evidence type="ECO:0000256" key="7">
    <source>
        <dbReference type="PROSITE-ProRule" id="PRU01379"/>
    </source>
</evidence>
<dbReference type="Proteomes" id="UP000805614">
    <property type="component" value="Unassembled WGS sequence"/>
</dbReference>
<evidence type="ECO:0000256" key="1">
    <source>
        <dbReference type="ARBA" id="ARBA00001947"/>
    </source>
</evidence>
<accession>A0ABR7LVU6</accession>
<name>A0ABR7LVU6_9ACTN</name>
<evidence type="ECO:0000259" key="9">
    <source>
        <dbReference type="PROSITE" id="PS52035"/>
    </source>
</evidence>
<gene>
    <name evidence="10" type="ORF">HKK74_25805</name>
</gene>
<keyword evidence="11" id="KW-1185">Reference proteome</keyword>
<proteinExistence type="inferred from homology"/>
<protein>
    <submittedName>
        <fullName evidence="10">Peptidase M14</fullName>
    </submittedName>
</protein>
<dbReference type="InterPro" id="IPR000834">
    <property type="entry name" value="Peptidase_M14"/>
</dbReference>
<dbReference type="PANTHER" id="PTHR11705">
    <property type="entry name" value="PROTEASE FAMILY M14 CARBOXYPEPTIDASE A,B"/>
    <property type="match status" value="1"/>
</dbReference>
<dbReference type="SMART" id="SM00631">
    <property type="entry name" value="Zn_pept"/>
    <property type="match status" value="1"/>
</dbReference>
<feature type="compositionally biased region" description="Polar residues" evidence="8">
    <location>
        <begin position="1"/>
        <end position="13"/>
    </location>
</feature>
<feature type="active site" description="Proton donor/acceptor" evidence="7">
    <location>
        <position position="270"/>
    </location>
</feature>
<comment type="caution">
    <text evidence="10">The sequence shown here is derived from an EMBL/GenBank/DDBJ whole genome shotgun (WGS) entry which is preliminary data.</text>
</comment>
<evidence type="ECO:0000313" key="10">
    <source>
        <dbReference type="EMBL" id="MBC6468881.1"/>
    </source>
</evidence>
<evidence type="ECO:0000256" key="5">
    <source>
        <dbReference type="ARBA" id="ARBA00022833"/>
    </source>
</evidence>
<dbReference type="RefSeq" id="WP_187245933.1">
    <property type="nucleotide sequence ID" value="NZ_BAAAOK010000001.1"/>
</dbReference>
<comment type="cofactor">
    <cofactor evidence="1">
        <name>Zn(2+)</name>
        <dbReference type="ChEBI" id="CHEBI:29105"/>
    </cofactor>
</comment>
<evidence type="ECO:0000256" key="3">
    <source>
        <dbReference type="ARBA" id="ARBA00022670"/>
    </source>
</evidence>
<evidence type="ECO:0000256" key="4">
    <source>
        <dbReference type="ARBA" id="ARBA00022801"/>
    </source>
</evidence>
<keyword evidence="3" id="KW-0645">Protease</keyword>
<evidence type="ECO:0000256" key="6">
    <source>
        <dbReference type="ARBA" id="ARBA00023049"/>
    </source>
</evidence>